<organism evidence="2 3">
    <name type="scientific">Azospirillum argentinense</name>
    <dbReference type="NCBI Taxonomy" id="2970906"/>
    <lineage>
        <taxon>Bacteria</taxon>
        <taxon>Pseudomonadati</taxon>
        <taxon>Pseudomonadota</taxon>
        <taxon>Alphaproteobacteria</taxon>
        <taxon>Rhodospirillales</taxon>
        <taxon>Azospirillaceae</taxon>
        <taxon>Azospirillum</taxon>
    </lineage>
</organism>
<gene>
    <name evidence="2" type="ORF">ABAZ39_18120</name>
</gene>
<dbReference type="PRINTS" id="PR00598">
    <property type="entry name" value="HTHMARR"/>
</dbReference>
<reference evidence="2 3" key="1">
    <citation type="journal article" date="2014" name="Genome Announc.">
        <title>Complete Genome Sequence of the Model Rhizosphere Strain Azospirillum brasilense Az39, Successfully Applied in Agriculture.</title>
        <authorList>
            <person name="Rivera D."/>
            <person name="Revale S."/>
            <person name="Molina R."/>
            <person name="Gualpa J."/>
            <person name="Puente M."/>
            <person name="Maroniche G."/>
            <person name="Paris G."/>
            <person name="Baker D."/>
            <person name="Clavijo B."/>
            <person name="McLay K."/>
            <person name="Spaepen S."/>
            <person name="Perticari A."/>
            <person name="Vazquez M."/>
            <person name="Wisniewski-Dye F."/>
            <person name="Watkins C."/>
            <person name="Martinez-Abarca F."/>
            <person name="Vanderleyden J."/>
            <person name="Cassan F."/>
        </authorList>
    </citation>
    <scope>NUCLEOTIDE SEQUENCE [LARGE SCALE GENOMIC DNA]</scope>
    <source>
        <strain evidence="2 3">Az39</strain>
        <plasmid evidence="2">AbAZ39_p1</plasmid>
    </source>
</reference>
<keyword evidence="2" id="KW-0614">Plasmid</keyword>
<dbReference type="GO" id="GO:0003700">
    <property type="term" value="F:DNA-binding transcription factor activity"/>
    <property type="evidence" value="ECO:0007669"/>
    <property type="project" value="InterPro"/>
</dbReference>
<dbReference type="GO" id="GO:0006950">
    <property type="term" value="P:response to stress"/>
    <property type="evidence" value="ECO:0007669"/>
    <property type="project" value="TreeGrafter"/>
</dbReference>
<dbReference type="RefSeq" id="WP_040134206.1">
    <property type="nucleotide sequence ID" value="NZ_CP007794.1"/>
</dbReference>
<dbReference type="KEGG" id="abq:ABAZ39_18120"/>
<dbReference type="SMART" id="SM00347">
    <property type="entry name" value="HTH_MARR"/>
    <property type="match status" value="1"/>
</dbReference>
<dbReference type="InterPro" id="IPR039422">
    <property type="entry name" value="MarR/SlyA-like"/>
</dbReference>
<evidence type="ECO:0000259" key="1">
    <source>
        <dbReference type="PROSITE" id="PS50995"/>
    </source>
</evidence>
<protein>
    <recommendedName>
        <fullName evidence="1">HTH marR-type domain-containing protein</fullName>
    </recommendedName>
</protein>
<dbReference type="PANTHER" id="PTHR33164">
    <property type="entry name" value="TRANSCRIPTIONAL REGULATOR, MARR FAMILY"/>
    <property type="match status" value="1"/>
</dbReference>
<dbReference type="PROSITE" id="PS50995">
    <property type="entry name" value="HTH_MARR_2"/>
    <property type="match status" value="1"/>
</dbReference>
<proteinExistence type="predicted"/>
<dbReference type="PANTHER" id="PTHR33164:SF43">
    <property type="entry name" value="HTH-TYPE TRANSCRIPTIONAL REPRESSOR YETL"/>
    <property type="match status" value="1"/>
</dbReference>
<dbReference type="InterPro" id="IPR000835">
    <property type="entry name" value="HTH_MarR-typ"/>
</dbReference>
<dbReference type="Pfam" id="PF01047">
    <property type="entry name" value="MarR"/>
    <property type="match status" value="1"/>
</dbReference>
<feature type="domain" description="HTH marR-type" evidence="1">
    <location>
        <begin position="34"/>
        <end position="168"/>
    </location>
</feature>
<dbReference type="EMBL" id="CP007794">
    <property type="protein sequence ID" value="AIB13857.1"/>
    <property type="molecule type" value="Genomic_DNA"/>
</dbReference>
<sequence>MKGPATAAAETSAEAQGDVSVDVEAAADLAASPEMRLWLRLSACAVLIGARLRSRLRDEFSTTQPRFDLLCLLDRQPEGLTMGELSKRMMVTNGNVTGIVERLSADGLVTRAAASNDRRMQFVRITPEGSALAQAIAAAQRRWLAELIEGMPHGDVVQLMGLLGKLKNTVRGGGVRG</sequence>
<name>A0A060DLT0_9PROT</name>
<dbReference type="Gene3D" id="1.10.10.10">
    <property type="entry name" value="Winged helix-like DNA-binding domain superfamily/Winged helix DNA-binding domain"/>
    <property type="match status" value="1"/>
</dbReference>
<evidence type="ECO:0000313" key="2">
    <source>
        <dbReference type="EMBL" id="AIB13857.1"/>
    </source>
</evidence>
<dbReference type="SUPFAM" id="SSF46785">
    <property type="entry name" value="Winged helix' DNA-binding domain"/>
    <property type="match status" value="1"/>
</dbReference>
<dbReference type="InterPro" id="IPR036388">
    <property type="entry name" value="WH-like_DNA-bd_sf"/>
</dbReference>
<evidence type="ECO:0000313" key="3">
    <source>
        <dbReference type="Proteomes" id="UP000027186"/>
    </source>
</evidence>
<dbReference type="Proteomes" id="UP000027186">
    <property type="component" value="Plasmid AbAZ39_p1"/>
</dbReference>
<dbReference type="AlphaFoldDB" id="A0A060DLT0"/>
<accession>A0A060DLT0</accession>
<geneLocation type="plasmid" evidence="2 3">
    <name>AbAZ39_p1</name>
</geneLocation>
<dbReference type="InterPro" id="IPR036390">
    <property type="entry name" value="WH_DNA-bd_sf"/>
</dbReference>